<organism evidence="1 2">
    <name type="scientific">Pangasius djambal</name>
    <dbReference type="NCBI Taxonomy" id="1691987"/>
    <lineage>
        <taxon>Eukaryota</taxon>
        <taxon>Metazoa</taxon>
        <taxon>Chordata</taxon>
        <taxon>Craniata</taxon>
        <taxon>Vertebrata</taxon>
        <taxon>Euteleostomi</taxon>
        <taxon>Actinopterygii</taxon>
        <taxon>Neopterygii</taxon>
        <taxon>Teleostei</taxon>
        <taxon>Ostariophysi</taxon>
        <taxon>Siluriformes</taxon>
        <taxon>Pangasiidae</taxon>
        <taxon>Pangasius</taxon>
    </lineage>
</organism>
<accession>A0ACC5YDW2</accession>
<keyword evidence="2" id="KW-1185">Reference proteome</keyword>
<proteinExistence type="predicted"/>
<dbReference type="EMBL" id="CM040981">
    <property type="protein sequence ID" value="MCJ8733884.1"/>
    <property type="molecule type" value="Genomic_DNA"/>
</dbReference>
<dbReference type="Proteomes" id="UP000830395">
    <property type="component" value="Chromosome 7"/>
</dbReference>
<gene>
    <name evidence="1" type="ORF">PDJAM_G00228840</name>
</gene>
<sequence>MSFSFGQATTGGGFTFGAPKTTASASAAPSFSLQTSAPAAGGFTFGAVTPQQSQAPAGISQIAGLLAQPATSTAASQGGFSFGASSQNSTAGGGFNFGAAPKLGLSLTPAPQPATTAVSLGGLVTSTTSSSGTGFTFGALPTQTAASTQQSTGGFSFPGAKVQAPNATSAQSTPSFSLGGQSTGLTLGAAAPATVAPSTGINFGIKPAATPAPASTAVAASQAAPISSLFASPIPPAASIGFSLGGPTSAAAPAVASAATVSTGLTLKPLGAAATTTTTTTAATTAAATAPATTSFSLGLKPAVSAAPATSIAVSTAAVTASAEPVMSYAQLESLINKWSSELEDQERHFLQQATQVNAWDRMLVENGEKITSLHKDMEKVKLDQRRLDQELDFILSQQKELEDLLAPLEESVKEQSGTIYMQNADEERERTYKLAENVDAQLKRMSQDLKEIIEHLNTSNGLADTSDPLQQICKILNAHMDSLQWVEQNSVLLQRRVEEVSKLCESRSKEQEKSFRLSFQ</sequence>
<reference evidence="1" key="1">
    <citation type="submission" date="2020-02" db="EMBL/GenBank/DDBJ databases">
        <title>Genome sequencing of the panga catfish, Pangasius djambal.</title>
        <authorList>
            <person name="Wen M."/>
            <person name="Zahm M."/>
            <person name="Roques C."/>
            <person name="Cabau C."/>
            <person name="Klopp C."/>
            <person name="Donnadieu C."/>
            <person name="Jouanno E."/>
            <person name="Avarre J.-C."/>
            <person name="Campet M."/>
            <person name="Ha T."/>
            <person name="Dugue R."/>
            <person name="Lampietro C."/>
            <person name="Louis A."/>
            <person name="Herpin A."/>
            <person name="Echchiki A."/>
            <person name="Berthelot C."/>
            <person name="Parey E."/>
            <person name="Roest-Crollius H."/>
            <person name="Braasch I."/>
            <person name="Postlethwait J.H."/>
            <person name="Bobe J."/>
            <person name="Montfort J."/>
            <person name="Bouchez O."/>
            <person name="Begum T."/>
            <person name="Schartl M."/>
            <person name="Gustiano R."/>
            <person name="Guiguen Y."/>
        </authorList>
    </citation>
    <scope>NUCLEOTIDE SEQUENCE</scope>
    <source>
        <strain evidence="1">Pdj_M5554</strain>
    </source>
</reference>
<evidence type="ECO:0000313" key="1">
    <source>
        <dbReference type="EMBL" id="MCJ8733884.1"/>
    </source>
</evidence>
<protein>
    <submittedName>
        <fullName evidence="1">Uncharacterized protein</fullName>
    </submittedName>
</protein>
<comment type="caution">
    <text evidence="1">The sequence shown here is derived from an EMBL/GenBank/DDBJ whole genome shotgun (WGS) entry which is preliminary data.</text>
</comment>
<name>A0ACC5YDW2_9TELE</name>
<evidence type="ECO:0000313" key="2">
    <source>
        <dbReference type="Proteomes" id="UP000830395"/>
    </source>
</evidence>